<evidence type="ECO:0000256" key="1">
    <source>
        <dbReference type="SAM" id="MobiDB-lite"/>
    </source>
</evidence>
<organism evidence="3 4">
    <name type="scientific">Pseudoxanthomonas putridarboris</name>
    <dbReference type="NCBI Taxonomy" id="752605"/>
    <lineage>
        <taxon>Bacteria</taxon>
        <taxon>Pseudomonadati</taxon>
        <taxon>Pseudomonadota</taxon>
        <taxon>Gammaproteobacteria</taxon>
        <taxon>Lysobacterales</taxon>
        <taxon>Lysobacteraceae</taxon>
        <taxon>Pseudoxanthomonas</taxon>
    </lineage>
</organism>
<reference evidence="3 4" key="1">
    <citation type="submission" date="2024-04" db="EMBL/GenBank/DDBJ databases">
        <title>Draft genome sequence of Pseudoxanthomonas putridarboris WD12.</title>
        <authorList>
            <person name="Oh J."/>
        </authorList>
    </citation>
    <scope>NUCLEOTIDE SEQUENCE [LARGE SCALE GENOMIC DNA]</scope>
    <source>
        <strain evidence="3 4">WD12</strain>
    </source>
</reference>
<evidence type="ECO:0000313" key="4">
    <source>
        <dbReference type="Proteomes" id="UP001459204"/>
    </source>
</evidence>
<evidence type="ECO:0000259" key="2">
    <source>
        <dbReference type="Pfam" id="PF07819"/>
    </source>
</evidence>
<dbReference type="SUPFAM" id="SSF53474">
    <property type="entry name" value="alpha/beta-Hydrolases"/>
    <property type="match status" value="1"/>
</dbReference>
<protein>
    <recommendedName>
        <fullName evidence="2">GPI inositol-deacylase PGAP1-like alpha/beta domain-containing protein</fullName>
    </recommendedName>
</protein>
<keyword evidence="4" id="KW-1185">Reference proteome</keyword>
<gene>
    <name evidence="3" type="ORF">AAD027_18940</name>
</gene>
<dbReference type="Proteomes" id="UP001459204">
    <property type="component" value="Unassembled WGS sequence"/>
</dbReference>
<dbReference type="InterPro" id="IPR012908">
    <property type="entry name" value="PGAP1-ab_dom-like"/>
</dbReference>
<dbReference type="Gene3D" id="3.40.50.1820">
    <property type="entry name" value="alpha/beta hydrolase"/>
    <property type="match status" value="1"/>
</dbReference>
<dbReference type="RefSeq" id="WP_341727601.1">
    <property type="nucleotide sequence ID" value="NZ_JBBWWT010000021.1"/>
</dbReference>
<dbReference type="InterPro" id="IPR029058">
    <property type="entry name" value="AB_hydrolase_fold"/>
</dbReference>
<proteinExistence type="predicted"/>
<evidence type="ECO:0000313" key="3">
    <source>
        <dbReference type="EMBL" id="MEL1266431.1"/>
    </source>
</evidence>
<sequence length="582" mass="63609">MSVPPDKMNSPRVAPLTFDAQGKPTHSWNLSPSFLGDAVHLYLPPDKVLPVIFVPGIMGSNLKSKDTDKKTGKPVWRLDMAGGSGLPKKLLGKMFVGAGGRQKTLHPDRTEVDPMGDIPDKPAGLVTNAKDYRNRYWGEVAEGSYHDFLLWLEKSLNGQGWNPDKWSEFGYLAFRAAPKPGTRAPENPLSPGITMTMRGLPGGAEKGMLAPVMSDDLLARANFRMPVYACGYNWLASNEKSAMALQQRINKVMEKYGSRCQQVILVTHSMGGLVARRCAQLPGMGSKIAGIVHGVMPSEGAPVAYRRCKLGMSDEGSGIAASVGALVIGNNGREVTAVFSQAPGALQLLPTPHYRQGWLTVRDSEGKALNIQPVNDPYDDIYLRRDRWWGLVREAWLAPKGGVPIEWTTYAKNIEESRKFHDAIRAKYHANTYVYYGADTAQPSFETITWHIETPSYGVYGQATPSPQRPAATTVSRFNFDNVVDMGENPLHVMERPSPNAGVYGQPTVHWRLRCSKQDGAGDGTVPFRSGAAPLQGVKEGSIQQQFRLAGFDHEGSYKNAGAQQVTLYALVKIAASAKKQA</sequence>
<feature type="region of interest" description="Disordered" evidence="1">
    <location>
        <begin position="101"/>
        <end position="121"/>
    </location>
</feature>
<dbReference type="PANTHER" id="PTHR11440">
    <property type="entry name" value="LECITHIN-CHOLESTEROL ACYLTRANSFERASE-RELATED"/>
    <property type="match status" value="1"/>
</dbReference>
<name>A0ABU9J7T5_9GAMM</name>
<accession>A0ABU9J7T5</accession>
<feature type="domain" description="GPI inositol-deacylase PGAP1-like alpha/beta" evidence="2">
    <location>
        <begin position="245"/>
        <end position="304"/>
    </location>
</feature>
<dbReference type="EMBL" id="JBBWWT010000021">
    <property type="protein sequence ID" value="MEL1266431.1"/>
    <property type="molecule type" value="Genomic_DNA"/>
</dbReference>
<comment type="caution">
    <text evidence="3">The sequence shown here is derived from an EMBL/GenBank/DDBJ whole genome shotgun (WGS) entry which is preliminary data.</text>
</comment>
<dbReference type="Pfam" id="PF07819">
    <property type="entry name" value="PGAP1"/>
    <property type="match status" value="1"/>
</dbReference>